<dbReference type="SUPFAM" id="SSF52540">
    <property type="entry name" value="P-loop containing nucleoside triphosphate hydrolases"/>
    <property type="match status" value="1"/>
</dbReference>
<dbReference type="RefSeq" id="WP_247995405.1">
    <property type="nucleotide sequence ID" value="NZ_CP096021.1"/>
</dbReference>
<dbReference type="PANTHER" id="PTHR13696">
    <property type="entry name" value="P-LOOP CONTAINING NUCLEOSIDE TRIPHOSPHATE HYDROLASE"/>
    <property type="match status" value="1"/>
</dbReference>
<organism evidence="2 3">
    <name type="scientific">Halocatena salina</name>
    <dbReference type="NCBI Taxonomy" id="2934340"/>
    <lineage>
        <taxon>Archaea</taxon>
        <taxon>Methanobacteriati</taxon>
        <taxon>Methanobacteriota</taxon>
        <taxon>Stenosarchaea group</taxon>
        <taxon>Halobacteria</taxon>
        <taxon>Halobacteriales</taxon>
        <taxon>Natronomonadaceae</taxon>
        <taxon>Halocatena</taxon>
    </lineage>
</organism>
<dbReference type="AlphaFoldDB" id="A0A8U0A6E7"/>
<dbReference type="PANTHER" id="PTHR13696:SF52">
    <property type="entry name" value="PARA FAMILY PROTEIN CT_582"/>
    <property type="match status" value="1"/>
</dbReference>
<reference evidence="2" key="1">
    <citation type="submission" date="2022-04" db="EMBL/GenBank/DDBJ databases">
        <title>Halocatena sp. nov., isolated from a salt lake.</title>
        <authorList>
            <person name="Cui H.-L."/>
        </authorList>
    </citation>
    <scope>NUCLEOTIDE SEQUENCE</scope>
    <source>
        <strain evidence="2">AD-1</strain>
        <plasmid evidence="2">unnamed2</plasmid>
    </source>
</reference>
<dbReference type="InterPro" id="IPR050678">
    <property type="entry name" value="DNA_Partitioning_ATPase"/>
</dbReference>
<dbReference type="EMBL" id="CP096021">
    <property type="protein sequence ID" value="UPM44751.1"/>
    <property type="molecule type" value="Genomic_DNA"/>
</dbReference>
<dbReference type="KEGG" id="haad:MW046_15225"/>
<feature type="domain" description="AAA" evidence="1">
    <location>
        <begin position="4"/>
        <end position="169"/>
    </location>
</feature>
<dbReference type="Gene3D" id="3.40.50.300">
    <property type="entry name" value="P-loop containing nucleotide triphosphate hydrolases"/>
    <property type="match status" value="1"/>
</dbReference>
<evidence type="ECO:0000259" key="1">
    <source>
        <dbReference type="Pfam" id="PF13614"/>
    </source>
</evidence>
<dbReference type="InterPro" id="IPR027417">
    <property type="entry name" value="P-loop_NTPase"/>
</dbReference>
<name>A0A8U0A6E7_9EURY</name>
<dbReference type="InterPro" id="IPR025669">
    <property type="entry name" value="AAA_dom"/>
</dbReference>
<evidence type="ECO:0000313" key="3">
    <source>
        <dbReference type="Proteomes" id="UP000831768"/>
    </source>
</evidence>
<proteinExistence type="predicted"/>
<protein>
    <submittedName>
        <fullName evidence="2">ParA family protein</fullName>
    </submittedName>
</protein>
<keyword evidence="2" id="KW-0614">Plasmid</keyword>
<evidence type="ECO:0000313" key="2">
    <source>
        <dbReference type="EMBL" id="UPM44751.1"/>
    </source>
</evidence>
<dbReference type="Pfam" id="PF13614">
    <property type="entry name" value="AAA_31"/>
    <property type="match status" value="1"/>
</dbReference>
<dbReference type="GeneID" id="71929426"/>
<gene>
    <name evidence="2" type="ORF">MW046_15225</name>
</gene>
<dbReference type="Proteomes" id="UP000831768">
    <property type="component" value="Plasmid unnamed2"/>
</dbReference>
<accession>A0A8U0A6E7</accession>
<keyword evidence="3" id="KW-1185">Reference proteome</keyword>
<geneLocation type="plasmid" evidence="2 3">
    <name>unnamed2</name>
</geneLocation>
<sequence length="278" mass="30587">MPAKRVAVDIGKGGVGKTTTIAHIAAQAENAIAIDLSAKQNDLATHFGVDVSDPDVPLSAVFSDKWDIITDSIDNVVERMIYETNEGVDIIPSDPGLSGADNNLGSVPVEERYLKMDGFVDKYLAEQYDVVLFDLAGKEDNITLNGVVAATNLISPACPGQFEENQLKQEVLDTDEFRNDYGKVLDKHSIPHPQLRMVVPTMIDQRENESQRFLDYLNETFDGLVTEPVVNSANVGTAQKIGCTLYAMDDDELYKTGKRAKEAYRNISNELLSTIESR</sequence>